<protein>
    <submittedName>
        <fullName evidence="1">Uncharacterized protein</fullName>
    </submittedName>
</protein>
<evidence type="ECO:0000313" key="1">
    <source>
        <dbReference type="EMBL" id="AKQ45132.1"/>
    </source>
</evidence>
<reference evidence="1 2" key="1">
    <citation type="submission" date="2015-01" db="EMBL/GenBank/DDBJ databases">
        <title>Rufibacter sp./DG31D/ whole genome sequencing.</title>
        <authorList>
            <person name="Kim M.K."/>
            <person name="Srinivasan S."/>
            <person name="Lee J.-J."/>
        </authorList>
    </citation>
    <scope>NUCLEOTIDE SEQUENCE [LARGE SCALE GENOMIC DNA]</scope>
    <source>
        <strain evidence="1 2">DG31D</strain>
    </source>
</reference>
<dbReference type="EMBL" id="CP010777">
    <property type="protein sequence ID" value="AKQ45132.1"/>
    <property type="molecule type" value="Genomic_DNA"/>
</dbReference>
<accession>A0A0H4VMN7</accession>
<dbReference type="KEGG" id="ruf:TH63_04980"/>
<dbReference type="Proteomes" id="UP000036458">
    <property type="component" value="Chromosome"/>
</dbReference>
<dbReference type="PATRIC" id="fig|1379910.4.peg.1082"/>
<gene>
    <name evidence="1" type="ORF">TH63_04980</name>
</gene>
<name>A0A0H4VMN7_9BACT</name>
<evidence type="ECO:0000313" key="2">
    <source>
        <dbReference type="Proteomes" id="UP000036458"/>
    </source>
</evidence>
<sequence>MDELSNSKASSAEGVTVNDNKVIVSINQAGPVSAGSSVVITASKGVGQEEGTIALEEKIVNEGVESWVTVANPLVIESASVDLDNGREFRGYLTRPQGTNKAAQNNDFVSTSIKLKVQEDCAGFNLDPSMVSVKYLGNNNYEFTTDYVVTTCGRAVNGIKLQGGLTAGAVFVKDQTTSGVVPKTTGKGDKSNTVLTWNVGDMPAGATKTFTVVYSQKVACGTMKTITGAWSAKGTYPDDLTAAVAGYDNTQAYSAMSCSF</sequence>
<dbReference type="AlphaFoldDB" id="A0A0H4VMN7"/>
<organism evidence="1 2">
    <name type="scientific">Rufibacter radiotolerans</name>
    <dbReference type="NCBI Taxonomy" id="1379910"/>
    <lineage>
        <taxon>Bacteria</taxon>
        <taxon>Pseudomonadati</taxon>
        <taxon>Bacteroidota</taxon>
        <taxon>Cytophagia</taxon>
        <taxon>Cytophagales</taxon>
        <taxon>Hymenobacteraceae</taxon>
        <taxon>Rufibacter</taxon>
    </lineage>
</organism>
<keyword evidence="2" id="KW-1185">Reference proteome</keyword>
<proteinExistence type="predicted"/>